<protein>
    <submittedName>
        <fullName evidence="1">Uncharacterized protein</fullName>
    </submittedName>
</protein>
<dbReference type="AlphaFoldDB" id="A0AAJ6P3Z8"/>
<organism evidence="1 2">
    <name type="scientific">Acinetobacter vivianii</name>
    <dbReference type="NCBI Taxonomy" id="1776742"/>
    <lineage>
        <taxon>Bacteria</taxon>
        <taxon>Pseudomonadati</taxon>
        <taxon>Pseudomonadota</taxon>
        <taxon>Gammaproteobacteria</taxon>
        <taxon>Moraxellales</taxon>
        <taxon>Moraxellaceae</taxon>
        <taxon>Acinetobacter</taxon>
    </lineage>
</organism>
<evidence type="ECO:0000313" key="2">
    <source>
        <dbReference type="Proteomes" id="UP001199528"/>
    </source>
</evidence>
<sequence>MINISNEVSTHNSDFIVGDTVVIKTPLEFINRTFDSDELFIVQDICGLQSNGVTILVNGQRVTAAESELRHASIAELNAKRRLTTIEQVLAEVS</sequence>
<dbReference type="KEGG" id="aviv:LF296_11760"/>
<evidence type="ECO:0000313" key="1">
    <source>
        <dbReference type="EMBL" id="WDZ50003.1"/>
    </source>
</evidence>
<reference evidence="1" key="2">
    <citation type="submission" date="2023-02" db="EMBL/GenBank/DDBJ databases">
        <authorList>
            <person name="Huang Y."/>
            <person name="Zhang Y."/>
            <person name="Zhang T."/>
            <person name="Wang J."/>
        </authorList>
    </citation>
    <scope>NUCLEOTIDE SEQUENCE</scope>
    <source>
        <strain evidence="1">KJ-1</strain>
    </source>
</reference>
<dbReference type="RefSeq" id="WP_272654451.1">
    <property type="nucleotide sequence ID" value="NZ_CP085083.1"/>
</dbReference>
<reference evidence="1" key="1">
    <citation type="journal article" date="2022" name="Front Environ Sci">
        <title>Complete genome sequence analysis of a novel alkane-degrading bacterial strain, Acinetobacter vivianii KJ-1, and its diesel degradation ability.</title>
        <authorList>
            <person name="Zhang Y."/>
            <person name="Song F."/>
            <person name="Wang J."/>
            <person name="Zhao Q."/>
            <person name="Zheng L."/>
            <person name="Wang Z."/>
            <person name="Zhang X."/>
            <person name="Gao Y."/>
            <person name="Chen G."/>
            <person name="Huang Y."/>
        </authorList>
    </citation>
    <scope>NUCLEOTIDE SEQUENCE</scope>
    <source>
        <strain evidence="1">KJ-1</strain>
    </source>
</reference>
<name>A0AAJ6P3Z8_9GAMM</name>
<gene>
    <name evidence="1" type="ORF">LF296_11760</name>
</gene>
<dbReference type="EMBL" id="CP085083">
    <property type="protein sequence ID" value="WDZ50003.1"/>
    <property type="molecule type" value="Genomic_DNA"/>
</dbReference>
<proteinExistence type="predicted"/>
<dbReference type="Proteomes" id="UP001199528">
    <property type="component" value="Chromosome"/>
</dbReference>
<accession>A0AAJ6P3Z8</accession>